<proteinExistence type="predicted"/>
<evidence type="ECO:0000256" key="1">
    <source>
        <dbReference type="ARBA" id="ARBA00022603"/>
    </source>
</evidence>
<dbReference type="SUPFAM" id="SSF53335">
    <property type="entry name" value="S-adenosyl-L-methionine-dependent methyltransferases"/>
    <property type="match status" value="1"/>
</dbReference>
<evidence type="ECO:0000313" key="6">
    <source>
        <dbReference type="Proteomes" id="UP001150538"/>
    </source>
</evidence>
<feature type="domain" description="Methyltransferase type 11" evidence="4">
    <location>
        <begin position="58"/>
        <end position="148"/>
    </location>
</feature>
<dbReference type="GO" id="GO:0005737">
    <property type="term" value="C:cytoplasm"/>
    <property type="evidence" value="ECO:0007669"/>
    <property type="project" value="TreeGrafter"/>
</dbReference>
<dbReference type="InterPro" id="IPR013216">
    <property type="entry name" value="Methyltransf_11"/>
</dbReference>
<dbReference type="Gene3D" id="3.40.50.150">
    <property type="entry name" value="Vaccinia Virus protein VP39"/>
    <property type="match status" value="1"/>
</dbReference>
<dbReference type="Proteomes" id="UP001150538">
    <property type="component" value="Unassembled WGS sequence"/>
</dbReference>
<protein>
    <submittedName>
        <fullName evidence="5">tRNA methyltransferase, has a role in tRNA modification</fullName>
        <ecNumber evidence="5">2.1.1.229</ecNumber>
    </submittedName>
</protein>
<gene>
    <name evidence="5" type="primary">TRM9</name>
    <name evidence="5" type="ORF">H4219_000257</name>
</gene>
<dbReference type="InterPro" id="IPR029063">
    <property type="entry name" value="SAM-dependent_MTases_sf"/>
</dbReference>
<organism evidence="5 6">
    <name type="scientific">Mycoemilia scoparia</name>
    <dbReference type="NCBI Taxonomy" id="417184"/>
    <lineage>
        <taxon>Eukaryota</taxon>
        <taxon>Fungi</taxon>
        <taxon>Fungi incertae sedis</taxon>
        <taxon>Zoopagomycota</taxon>
        <taxon>Kickxellomycotina</taxon>
        <taxon>Kickxellomycetes</taxon>
        <taxon>Kickxellales</taxon>
        <taxon>Kickxellaceae</taxon>
        <taxon>Mycoemilia</taxon>
    </lineage>
</organism>
<accession>A0A9W8DWS4</accession>
<evidence type="ECO:0000256" key="2">
    <source>
        <dbReference type="ARBA" id="ARBA00022679"/>
    </source>
</evidence>
<dbReference type="AlphaFoldDB" id="A0A9W8DWS4"/>
<dbReference type="GO" id="GO:0005634">
    <property type="term" value="C:nucleus"/>
    <property type="evidence" value="ECO:0007669"/>
    <property type="project" value="TreeGrafter"/>
</dbReference>
<keyword evidence="6" id="KW-1185">Reference proteome</keyword>
<comment type="caution">
    <text evidence="5">The sequence shown here is derived from an EMBL/GenBank/DDBJ whole genome shotgun (WGS) entry which is preliminary data.</text>
</comment>
<name>A0A9W8DWS4_9FUNG</name>
<dbReference type="GO" id="GO:0000049">
    <property type="term" value="F:tRNA binding"/>
    <property type="evidence" value="ECO:0007669"/>
    <property type="project" value="TreeGrafter"/>
</dbReference>
<dbReference type="PANTHER" id="PTHR13069">
    <property type="entry name" value="ALKYLATED DNA REPAIR PROTEIN ALKB HOMOLOG 8"/>
    <property type="match status" value="1"/>
</dbReference>
<evidence type="ECO:0000256" key="3">
    <source>
        <dbReference type="SAM" id="MobiDB-lite"/>
    </source>
</evidence>
<keyword evidence="2 5" id="KW-0808">Transferase</keyword>
<dbReference type="EC" id="2.1.1.229" evidence="5"/>
<dbReference type="OrthoDB" id="271595at2759"/>
<feature type="compositionally biased region" description="Polar residues" evidence="3">
    <location>
        <begin position="184"/>
        <end position="193"/>
    </location>
</feature>
<feature type="region of interest" description="Disordered" evidence="3">
    <location>
        <begin position="174"/>
        <end position="193"/>
    </location>
</feature>
<dbReference type="GO" id="GO:0106335">
    <property type="term" value="F:tRNA (5-carboxymethyluridine(34)-5-O)-methyltransferase activity"/>
    <property type="evidence" value="ECO:0007669"/>
    <property type="project" value="UniProtKB-EC"/>
</dbReference>
<dbReference type="Pfam" id="PF08241">
    <property type="entry name" value="Methyltransf_11"/>
    <property type="match status" value="1"/>
</dbReference>
<dbReference type="GO" id="GO:0002098">
    <property type="term" value="P:tRNA wobble uridine modification"/>
    <property type="evidence" value="ECO:0007669"/>
    <property type="project" value="TreeGrafter"/>
</dbReference>
<dbReference type="PANTHER" id="PTHR13069:SF21">
    <property type="entry name" value="ALKYLATED DNA REPAIR PROTEIN ALKB HOMOLOG 8"/>
    <property type="match status" value="1"/>
</dbReference>
<dbReference type="InterPro" id="IPR051422">
    <property type="entry name" value="AlkB_tRNA_MeTrf/Diox"/>
</dbReference>
<dbReference type="GO" id="GO:0030488">
    <property type="term" value="P:tRNA methylation"/>
    <property type="evidence" value="ECO:0007669"/>
    <property type="project" value="TreeGrafter"/>
</dbReference>
<keyword evidence="1 5" id="KW-0489">Methyltransferase</keyword>
<sequence length="193" mass="22016">MVDPIPDKVELSSEEKESIYVHKVYDQIAKHFSNTRYNPWPVIKKYLEDQEPGCIGADIGCGNGKYLGVRSGDMFVIGSDRSPALVEICNERGFESMTADNLNLPYRDNVFDFAISIAVIHHFSTESRRVAAIKEILRTLRKGGTALIYVWALEQDGKRKFEADHQDYLVPWVTKSSKKDSPNDEPNQKTYQR</sequence>
<reference evidence="5" key="1">
    <citation type="submission" date="2022-07" db="EMBL/GenBank/DDBJ databases">
        <title>Phylogenomic reconstructions and comparative analyses of Kickxellomycotina fungi.</title>
        <authorList>
            <person name="Reynolds N.K."/>
            <person name="Stajich J.E."/>
            <person name="Barry K."/>
            <person name="Grigoriev I.V."/>
            <person name="Crous P."/>
            <person name="Smith M.E."/>
        </authorList>
    </citation>
    <scope>NUCLEOTIDE SEQUENCE</scope>
    <source>
        <strain evidence="5">NBRC 100468</strain>
    </source>
</reference>
<evidence type="ECO:0000259" key="4">
    <source>
        <dbReference type="Pfam" id="PF08241"/>
    </source>
</evidence>
<dbReference type="CDD" id="cd02440">
    <property type="entry name" value="AdoMet_MTases"/>
    <property type="match status" value="1"/>
</dbReference>
<evidence type="ECO:0000313" key="5">
    <source>
        <dbReference type="EMBL" id="KAJ1921911.1"/>
    </source>
</evidence>
<dbReference type="GO" id="GO:0008757">
    <property type="term" value="F:S-adenosylmethionine-dependent methyltransferase activity"/>
    <property type="evidence" value="ECO:0007669"/>
    <property type="project" value="InterPro"/>
</dbReference>
<dbReference type="EMBL" id="JANBPU010000002">
    <property type="protein sequence ID" value="KAJ1921911.1"/>
    <property type="molecule type" value="Genomic_DNA"/>
</dbReference>